<evidence type="ECO:0008006" key="10">
    <source>
        <dbReference type="Google" id="ProtNLM"/>
    </source>
</evidence>
<reference evidence="8" key="1">
    <citation type="submission" date="2023-08" db="EMBL/GenBank/DDBJ databases">
        <title>Black Yeasts Isolated from many extreme environments.</title>
        <authorList>
            <person name="Coleine C."/>
            <person name="Stajich J.E."/>
            <person name="Selbmann L."/>
        </authorList>
    </citation>
    <scope>NUCLEOTIDE SEQUENCE</scope>
    <source>
        <strain evidence="8">CCFEE 5810</strain>
    </source>
</reference>
<dbReference type="Pfam" id="PF00394">
    <property type="entry name" value="Cu-oxidase"/>
    <property type="match status" value="1"/>
</dbReference>
<dbReference type="SUPFAM" id="SSF49503">
    <property type="entry name" value="Cupredoxins"/>
    <property type="match status" value="3"/>
</dbReference>
<evidence type="ECO:0000256" key="1">
    <source>
        <dbReference type="ARBA" id="ARBA00010609"/>
    </source>
</evidence>
<dbReference type="InterPro" id="IPR008972">
    <property type="entry name" value="Cupredoxin"/>
</dbReference>
<gene>
    <name evidence="8" type="ORF">LTR97_002133</name>
</gene>
<dbReference type="Gene3D" id="2.60.40.420">
    <property type="entry name" value="Cupredoxins - blue copper proteins"/>
    <property type="match status" value="3"/>
</dbReference>
<dbReference type="InterPro" id="IPR011706">
    <property type="entry name" value="Cu-oxidase_C"/>
</dbReference>
<dbReference type="Pfam" id="PF07731">
    <property type="entry name" value="Cu-oxidase_2"/>
    <property type="match status" value="1"/>
</dbReference>
<evidence type="ECO:0000313" key="8">
    <source>
        <dbReference type="EMBL" id="KAK5705019.1"/>
    </source>
</evidence>
<proteinExistence type="inferred from homology"/>
<feature type="domain" description="Plastocyanin-like" evidence="6">
    <location>
        <begin position="623"/>
        <end position="751"/>
    </location>
</feature>
<feature type="compositionally biased region" description="Low complexity" evidence="3">
    <location>
        <begin position="90"/>
        <end position="125"/>
    </location>
</feature>
<feature type="domain" description="Plastocyanin-like" evidence="5">
    <location>
        <begin position="370"/>
        <end position="525"/>
    </location>
</feature>
<comment type="similarity">
    <text evidence="1">Belongs to the multicopper oxidase family.</text>
</comment>
<feature type="signal peptide" evidence="4">
    <location>
        <begin position="1"/>
        <end position="17"/>
    </location>
</feature>
<dbReference type="EMBL" id="JAVRQU010000003">
    <property type="protein sequence ID" value="KAK5705019.1"/>
    <property type="molecule type" value="Genomic_DNA"/>
</dbReference>
<dbReference type="CDD" id="cd13901">
    <property type="entry name" value="CuRO_3_MaLCC_like"/>
    <property type="match status" value="1"/>
</dbReference>
<dbReference type="PANTHER" id="PTHR11709">
    <property type="entry name" value="MULTI-COPPER OXIDASE"/>
    <property type="match status" value="1"/>
</dbReference>
<feature type="chain" id="PRO_5042884512" description="Multicopper oxidase" evidence="4">
    <location>
        <begin position="18"/>
        <end position="791"/>
    </location>
</feature>
<dbReference type="InterPro" id="IPR045087">
    <property type="entry name" value="Cu-oxidase_fam"/>
</dbReference>
<dbReference type="GO" id="GO:0016491">
    <property type="term" value="F:oxidoreductase activity"/>
    <property type="evidence" value="ECO:0007669"/>
    <property type="project" value="InterPro"/>
</dbReference>
<feature type="domain" description="Plastocyanin-like" evidence="7">
    <location>
        <begin position="243"/>
        <end position="360"/>
    </location>
</feature>
<feature type="region of interest" description="Disordered" evidence="3">
    <location>
        <begin position="16"/>
        <end position="45"/>
    </location>
</feature>
<sequence length="791" mass="85536">MRSKTLQFAALAAGAVAAPSNQQNGRQRRQISNDTTAGPSSYGSTTTLDLSTVNTVYTTINVTLTTCTESSSCSASSTEVLSSAIVATTTTSTAETSTDSSSSSSDPTSTTLSSSTSIDSSASSTVYTPYSSADPTYSPLEGTTSISSSAPVSATYINAVTTSALAVAAPAPACTLLPGGPITNDEQVGDSTWGTLCQPYFPQWLGEYPTVPWGENRTVNNSDATIANDIPITNVTRYYNFTVSRGEISPDGVLRDVITINNQFPGPAIEANWGDWIEVKVTNNISNPFEGTALHWHGQLQKTTPWEDGVPSAGQCPIAPGHTYTYRFQAELHGTSWYHAHYSAQFTAGVQGPMVIHGPSSLPYDIDVGPVMLSDWYHVPYFSIVADAVGTNYSLIPPTSDAVLINGRGQFNCSKRSYDNSSEWLGSNLKSNISWTCVDKAPLAAFRFQRGKVHRLRLINTGANGVQKFSLDNHNLTVISTDYVPLVPYTTDVVTLGVGQRTDVLVYALDTPDAAIWMRASLPGGQICGGVGDDSDSWTVAAVYYNEADTTKAPTSKSTVTVGEECLNDPLNMTIPAYPITPSTNHWTQDLELSLAINDTGEFEFRINDQGWRVNLNTPLLPQIAAGNFTFEREWNVYYFYENTSIILNITNNMPLVHPFHMHGHNFYVLNVGDNSTEGSNNIDKRQAGPRFLDGATWDGSVINPTNPMRRDGILIPPYGFAAIQFELDNPGVWPFHCHVAWHLSGGQGLNIAYMADQIPAIPEGLIDETCVDWNWYSANNGPVDQIDSGA</sequence>
<evidence type="ECO:0000256" key="2">
    <source>
        <dbReference type="ARBA" id="ARBA00023008"/>
    </source>
</evidence>
<evidence type="ECO:0000259" key="7">
    <source>
        <dbReference type="Pfam" id="PF07732"/>
    </source>
</evidence>
<dbReference type="AlphaFoldDB" id="A0AAN7WAE6"/>
<feature type="region of interest" description="Disordered" evidence="3">
    <location>
        <begin position="90"/>
        <end position="132"/>
    </location>
</feature>
<evidence type="ECO:0000313" key="9">
    <source>
        <dbReference type="Proteomes" id="UP001310594"/>
    </source>
</evidence>
<comment type="caution">
    <text evidence="8">The sequence shown here is derived from an EMBL/GenBank/DDBJ whole genome shotgun (WGS) entry which is preliminary data.</text>
</comment>
<evidence type="ECO:0000256" key="4">
    <source>
        <dbReference type="SAM" id="SignalP"/>
    </source>
</evidence>
<evidence type="ECO:0000259" key="5">
    <source>
        <dbReference type="Pfam" id="PF00394"/>
    </source>
</evidence>
<dbReference type="CDD" id="cd13854">
    <property type="entry name" value="CuRO_1_MaLCC_like"/>
    <property type="match status" value="1"/>
</dbReference>
<accession>A0AAN7WAE6</accession>
<organism evidence="8 9">
    <name type="scientific">Elasticomyces elasticus</name>
    <dbReference type="NCBI Taxonomy" id="574655"/>
    <lineage>
        <taxon>Eukaryota</taxon>
        <taxon>Fungi</taxon>
        <taxon>Dikarya</taxon>
        <taxon>Ascomycota</taxon>
        <taxon>Pezizomycotina</taxon>
        <taxon>Dothideomycetes</taxon>
        <taxon>Dothideomycetidae</taxon>
        <taxon>Mycosphaerellales</taxon>
        <taxon>Teratosphaeriaceae</taxon>
        <taxon>Elasticomyces</taxon>
    </lineage>
</organism>
<evidence type="ECO:0000256" key="3">
    <source>
        <dbReference type="SAM" id="MobiDB-lite"/>
    </source>
</evidence>
<keyword evidence="4" id="KW-0732">Signal</keyword>
<feature type="compositionally biased region" description="Polar residues" evidence="3">
    <location>
        <begin position="19"/>
        <end position="45"/>
    </location>
</feature>
<dbReference type="Proteomes" id="UP001310594">
    <property type="component" value="Unassembled WGS sequence"/>
</dbReference>
<dbReference type="PANTHER" id="PTHR11709:SF145">
    <property type="entry name" value="LCC1"/>
    <property type="match status" value="1"/>
</dbReference>
<name>A0AAN7WAE6_9PEZI</name>
<keyword evidence="2" id="KW-0186">Copper</keyword>
<dbReference type="GO" id="GO:0005507">
    <property type="term" value="F:copper ion binding"/>
    <property type="evidence" value="ECO:0007669"/>
    <property type="project" value="InterPro"/>
</dbReference>
<protein>
    <recommendedName>
        <fullName evidence="10">Multicopper oxidase</fullName>
    </recommendedName>
</protein>
<dbReference type="InterPro" id="IPR001117">
    <property type="entry name" value="Cu-oxidase_2nd"/>
</dbReference>
<evidence type="ECO:0000259" key="6">
    <source>
        <dbReference type="Pfam" id="PF07731"/>
    </source>
</evidence>
<dbReference type="InterPro" id="IPR011707">
    <property type="entry name" value="Cu-oxidase-like_N"/>
</dbReference>
<dbReference type="Pfam" id="PF07732">
    <property type="entry name" value="Cu-oxidase_3"/>
    <property type="match status" value="1"/>
</dbReference>